<keyword evidence="3 5" id="KW-0067">ATP-binding</keyword>
<evidence type="ECO:0000256" key="3">
    <source>
        <dbReference type="ARBA" id="ARBA00022840"/>
    </source>
</evidence>
<dbReference type="PROSITE" id="PS50893">
    <property type="entry name" value="ABC_TRANSPORTER_2"/>
    <property type="match status" value="1"/>
</dbReference>
<dbReference type="GO" id="GO:0005886">
    <property type="term" value="C:plasma membrane"/>
    <property type="evidence" value="ECO:0007669"/>
    <property type="project" value="TreeGrafter"/>
</dbReference>
<dbReference type="KEGG" id="ifn:GM661_02025"/>
<dbReference type="PANTHER" id="PTHR45772">
    <property type="entry name" value="CONSERVED COMPONENT OF ABC TRANSPORTER FOR NATURAL AMINO ACIDS-RELATED"/>
    <property type="match status" value="1"/>
</dbReference>
<evidence type="ECO:0000313" key="5">
    <source>
        <dbReference type="EMBL" id="QTL96835.1"/>
    </source>
</evidence>
<evidence type="ECO:0000313" key="6">
    <source>
        <dbReference type="Proteomes" id="UP000665020"/>
    </source>
</evidence>
<dbReference type="EMBL" id="CP046640">
    <property type="protein sequence ID" value="QTL96835.1"/>
    <property type="molecule type" value="Genomic_DNA"/>
</dbReference>
<dbReference type="Pfam" id="PF00005">
    <property type="entry name" value="ABC_tran"/>
    <property type="match status" value="1"/>
</dbReference>
<dbReference type="Gene3D" id="3.40.50.300">
    <property type="entry name" value="P-loop containing nucleotide triphosphate hydrolases"/>
    <property type="match status" value="1"/>
</dbReference>
<name>A0A8A7K9S0_9FIRM</name>
<dbReference type="InterPro" id="IPR003439">
    <property type="entry name" value="ABC_transporter-like_ATP-bd"/>
</dbReference>
<dbReference type="SUPFAM" id="SSF52540">
    <property type="entry name" value="P-loop containing nucleoside triphosphate hydrolases"/>
    <property type="match status" value="1"/>
</dbReference>
<keyword evidence="1" id="KW-0813">Transport</keyword>
<organism evidence="5 6">
    <name type="scientific">Iocasia fonsfrigidae</name>
    <dbReference type="NCBI Taxonomy" id="2682810"/>
    <lineage>
        <taxon>Bacteria</taxon>
        <taxon>Bacillati</taxon>
        <taxon>Bacillota</taxon>
        <taxon>Clostridia</taxon>
        <taxon>Halanaerobiales</taxon>
        <taxon>Halanaerobiaceae</taxon>
        <taxon>Iocasia</taxon>
    </lineage>
</organism>
<gene>
    <name evidence="5" type="ORF">GM661_02025</name>
</gene>
<dbReference type="InterPro" id="IPR017871">
    <property type="entry name" value="ABC_transporter-like_CS"/>
</dbReference>
<keyword evidence="2" id="KW-0547">Nucleotide-binding</keyword>
<accession>A0A8A7K9S0</accession>
<dbReference type="InterPro" id="IPR027417">
    <property type="entry name" value="P-loop_NTPase"/>
</dbReference>
<dbReference type="Proteomes" id="UP000665020">
    <property type="component" value="Chromosome"/>
</dbReference>
<dbReference type="GO" id="GO:0005524">
    <property type="term" value="F:ATP binding"/>
    <property type="evidence" value="ECO:0007669"/>
    <property type="project" value="UniProtKB-KW"/>
</dbReference>
<protein>
    <submittedName>
        <fullName evidence="5">ATP-binding cassette domain-containing protein</fullName>
    </submittedName>
</protein>
<dbReference type="GO" id="GO:0016887">
    <property type="term" value="F:ATP hydrolysis activity"/>
    <property type="evidence" value="ECO:0007669"/>
    <property type="project" value="InterPro"/>
</dbReference>
<dbReference type="AlphaFoldDB" id="A0A8A7K9S0"/>
<proteinExistence type="predicted"/>
<dbReference type="InterPro" id="IPR003593">
    <property type="entry name" value="AAA+_ATPase"/>
</dbReference>
<keyword evidence="6" id="KW-1185">Reference proteome</keyword>
<evidence type="ECO:0000256" key="2">
    <source>
        <dbReference type="ARBA" id="ARBA00022741"/>
    </source>
</evidence>
<evidence type="ECO:0000256" key="1">
    <source>
        <dbReference type="ARBA" id="ARBA00022448"/>
    </source>
</evidence>
<evidence type="ECO:0000259" key="4">
    <source>
        <dbReference type="PROSITE" id="PS50893"/>
    </source>
</evidence>
<dbReference type="InterPro" id="IPR051120">
    <property type="entry name" value="ABC_AA/LPS_Transport"/>
</dbReference>
<feature type="domain" description="ABC transporter" evidence="4">
    <location>
        <begin position="2"/>
        <end position="231"/>
    </location>
</feature>
<dbReference type="PROSITE" id="PS00211">
    <property type="entry name" value="ABC_TRANSPORTER_1"/>
    <property type="match status" value="1"/>
</dbReference>
<dbReference type="RefSeq" id="WP_125987683.1">
    <property type="nucleotide sequence ID" value="NZ_CP046640.1"/>
</dbReference>
<reference evidence="5" key="1">
    <citation type="submission" date="2019-12" db="EMBL/GenBank/DDBJ databases">
        <authorList>
            <person name="zhang j."/>
            <person name="sun C.M."/>
        </authorList>
    </citation>
    <scope>NUCLEOTIDE SEQUENCE</scope>
    <source>
        <strain evidence="5">NS-1</strain>
    </source>
</reference>
<sequence>MLIVDNVYLTLGHKEVFRGLNLEFNEGNIYGLLGQNGAGKSTVGYLLMGIENYFPEKGQIIFDKQDITGLDIQGRARKGITLAWQEPARFEGITVHDFLTLGGRYSAKKAVDLLELVGLPAERYLKRELNDSLSGGERKRIEMASVMMIEPRVVILDEPDSGIDYGSYEKVLDVARYLRDKGSIVIMITHNVNIFDNLDYVYLICNGVAYREGEPDDVRYFYEHQCDRCEYLKTGGDSLAY</sequence>
<dbReference type="SMART" id="SM00382">
    <property type="entry name" value="AAA"/>
    <property type="match status" value="1"/>
</dbReference>